<evidence type="ECO:0000313" key="7">
    <source>
        <dbReference type="Proteomes" id="UP000199022"/>
    </source>
</evidence>
<dbReference type="Gene3D" id="3.30.450.40">
    <property type="match status" value="1"/>
</dbReference>
<dbReference type="EMBL" id="FOMD01000003">
    <property type="protein sequence ID" value="SFD29571.1"/>
    <property type="molecule type" value="Genomic_DNA"/>
</dbReference>
<dbReference type="PIRSF" id="PIRSF036625">
    <property type="entry name" value="GAF_ANTAR"/>
    <property type="match status" value="1"/>
</dbReference>
<dbReference type="STRING" id="1225127.SAMN05661030_3117"/>
<dbReference type="InterPro" id="IPR036388">
    <property type="entry name" value="WH-like_DNA-bd_sf"/>
</dbReference>
<keyword evidence="7" id="KW-1185">Reference proteome</keyword>
<evidence type="ECO:0000259" key="5">
    <source>
        <dbReference type="PROSITE" id="PS50921"/>
    </source>
</evidence>
<name>A0A1I1R5B9_9ACTN</name>
<dbReference type="GO" id="GO:0003723">
    <property type="term" value="F:RNA binding"/>
    <property type="evidence" value="ECO:0007669"/>
    <property type="project" value="InterPro"/>
</dbReference>
<dbReference type="SMART" id="SM01012">
    <property type="entry name" value="ANTAR"/>
    <property type="match status" value="1"/>
</dbReference>
<protein>
    <submittedName>
        <fullName evidence="6">ANTAR domain-containing protein</fullName>
    </submittedName>
</protein>
<keyword evidence="2" id="KW-0418">Kinase</keyword>
<sequence length="237" mass="24554">MQAAGTTPEGGGLAARLHRLLVVQQSVPSVGLLVARHVEAAVPRAAAASLTLVRGRRAATVAATGLLAHELDEAQYTEGTGPCLDTARSGQPHLMTDARTDDRWPAHTAEACRRGTLSCLSVPVPPQHGIRAAVNLYAEPAGAFGPADAEHVAGELAGVAVALANVLDHEDLVAAATGVRQAAESRALIEQAKGLLMHEHGWDADEAFAELLKRSNDTNVRVRDLAAAMVASAGRDG</sequence>
<evidence type="ECO:0000313" key="6">
    <source>
        <dbReference type="EMBL" id="SFD29571.1"/>
    </source>
</evidence>
<feature type="domain" description="ANTAR" evidence="5">
    <location>
        <begin position="169"/>
        <end position="230"/>
    </location>
</feature>
<dbReference type="AlphaFoldDB" id="A0A1I1R5B9"/>
<keyword evidence="1" id="KW-0808">Transferase</keyword>
<reference evidence="7" key="1">
    <citation type="submission" date="2016-10" db="EMBL/GenBank/DDBJ databases">
        <authorList>
            <person name="Varghese N."/>
            <person name="Submissions S."/>
        </authorList>
    </citation>
    <scope>NUCLEOTIDE SEQUENCE [LARGE SCALE GENOMIC DNA]</scope>
    <source>
        <strain evidence="7">DSM 45962</strain>
    </source>
</reference>
<dbReference type="Gene3D" id="1.10.10.10">
    <property type="entry name" value="Winged helix-like DNA-binding domain superfamily/Winged helix DNA-binding domain"/>
    <property type="match status" value="1"/>
</dbReference>
<gene>
    <name evidence="6" type="ORF">SAMN05661030_3117</name>
</gene>
<accession>A0A1I1R5B9</accession>
<dbReference type="SUPFAM" id="SSF52172">
    <property type="entry name" value="CheY-like"/>
    <property type="match status" value="1"/>
</dbReference>
<dbReference type="InterPro" id="IPR012074">
    <property type="entry name" value="GAF_ANTAR"/>
</dbReference>
<dbReference type="Pfam" id="PF03861">
    <property type="entry name" value="ANTAR"/>
    <property type="match status" value="1"/>
</dbReference>
<dbReference type="InterPro" id="IPR003018">
    <property type="entry name" value="GAF"/>
</dbReference>
<dbReference type="PROSITE" id="PS50921">
    <property type="entry name" value="ANTAR"/>
    <property type="match status" value="1"/>
</dbReference>
<dbReference type="InterPro" id="IPR029016">
    <property type="entry name" value="GAF-like_dom_sf"/>
</dbReference>
<keyword evidence="3" id="KW-0805">Transcription regulation</keyword>
<evidence type="ECO:0000256" key="4">
    <source>
        <dbReference type="ARBA" id="ARBA00023163"/>
    </source>
</evidence>
<evidence type="ECO:0000256" key="3">
    <source>
        <dbReference type="ARBA" id="ARBA00023015"/>
    </source>
</evidence>
<dbReference type="Pfam" id="PF13185">
    <property type="entry name" value="GAF_2"/>
    <property type="match status" value="1"/>
</dbReference>
<organism evidence="6 7">
    <name type="scientific">Klenkia taihuensis</name>
    <dbReference type="NCBI Taxonomy" id="1225127"/>
    <lineage>
        <taxon>Bacteria</taxon>
        <taxon>Bacillati</taxon>
        <taxon>Actinomycetota</taxon>
        <taxon>Actinomycetes</taxon>
        <taxon>Geodermatophilales</taxon>
        <taxon>Geodermatophilaceae</taxon>
        <taxon>Klenkia</taxon>
    </lineage>
</organism>
<evidence type="ECO:0000256" key="1">
    <source>
        <dbReference type="ARBA" id="ARBA00022679"/>
    </source>
</evidence>
<dbReference type="InterPro" id="IPR011006">
    <property type="entry name" value="CheY-like_superfamily"/>
</dbReference>
<dbReference type="SUPFAM" id="SSF55781">
    <property type="entry name" value="GAF domain-like"/>
    <property type="match status" value="1"/>
</dbReference>
<keyword evidence="4" id="KW-0804">Transcription</keyword>
<evidence type="ECO:0000256" key="2">
    <source>
        <dbReference type="ARBA" id="ARBA00022777"/>
    </source>
</evidence>
<dbReference type="InterPro" id="IPR005561">
    <property type="entry name" value="ANTAR"/>
</dbReference>
<dbReference type="GO" id="GO:0016301">
    <property type="term" value="F:kinase activity"/>
    <property type="evidence" value="ECO:0007669"/>
    <property type="project" value="UniProtKB-KW"/>
</dbReference>
<dbReference type="Proteomes" id="UP000199022">
    <property type="component" value="Unassembled WGS sequence"/>
</dbReference>
<proteinExistence type="predicted"/>